<dbReference type="RefSeq" id="WP_152591328.1">
    <property type="nucleotide sequence ID" value="NZ_CP045227.1"/>
</dbReference>
<protein>
    <submittedName>
        <fullName evidence="2">Uncharacterized protein</fullName>
    </submittedName>
</protein>
<dbReference type="AlphaFoldDB" id="A0A5P8WBT2"/>
<keyword evidence="3" id="KW-1185">Reference proteome</keyword>
<dbReference type="Proteomes" id="UP000326678">
    <property type="component" value="Chromosome Gxm2"/>
</dbReference>
<organism evidence="2 3">
    <name type="scientific">Nostoc sphaeroides CCNUC1</name>
    <dbReference type="NCBI Taxonomy" id="2653204"/>
    <lineage>
        <taxon>Bacteria</taxon>
        <taxon>Bacillati</taxon>
        <taxon>Cyanobacteriota</taxon>
        <taxon>Cyanophyceae</taxon>
        <taxon>Nostocales</taxon>
        <taxon>Nostocaceae</taxon>
        <taxon>Nostoc</taxon>
    </lineage>
</organism>
<feature type="transmembrane region" description="Helical" evidence="1">
    <location>
        <begin position="371"/>
        <end position="393"/>
    </location>
</feature>
<evidence type="ECO:0000313" key="3">
    <source>
        <dbReference type="Proteomes" id="UP000326678"/>
    </source>
</evidence>
<evidence type="ECO:0000256" key="1">
    <source>
        <dbReference type="SAM" id="Phobius"/>
    </source>
</evidence>
<proteinExistence type="predicted"/>
<accession>A0A5P8WBT2</accession>
<dbReference type="KEGG" id="nsh:GXM_07757"/>
<dbReference type="EMBL" id="CP045227">
    <property type="protein sequence ID" value="QFS50263.1"/>
    <property type="molecule type" value="Genomic_DNA"/>
</dbReference>
<evidence type="ECO:0000313" key="2">
    <source>
        <dbReference type="EMBL" id="QFS50263.1"/>
    </source>
</evidence>
<keyword evidence="1" id="KW-0472">Membrane</keyword>
<name>A0A5P8WBT2_9NOSO</name>
<keyword evidence="1" id="KW-1133">Transmembrane helix</keyword>
<sequence length="762" mass="86463">MQAKSNPLFVIINPPGIQYGMPGQIVEIHVVVINEGQQSAVIDLFFTFDETFQKISNWSSSPRASLAIAPGQSSDEVKFELQIPVNALPGTYDYTFVVDSPEHYPQDTPINFPGQIKVLLNEQTVIRANDPTFSIQPATNPNKPLIYKSDQLLQVTVKVDNRSPRVDRFHLTCPDLDEEWFRISYPVTGLEAAGLVEVNALELNPMSQGQILLEFRPIADTLAGNYSPTIRLHSENNPDLVLLDLVYIYIPANYQLAIELNTILGKVSHNPGKYQLALMNQGNLVRELYFSARSRDEEELCIYQFEPTETKLLPSRSVEVNLAVKPRPWWRQPWVGQPLIINFQVDVTDKQNLPISSTLHQGVLVWKARPWWQFLLLMLVGFGLIATAAFLIWRLLNPDPLKIENFSTENPTLIEGDEVRLNWKIDNYKQLKRLVIKTQQPPSNEPIFDDINISKLIKKGTNDETASCQITSQEELICNRFVTGIKTKGKYVFEIKASYNKRKSFFSQETQTVTQTADVEIAEKPIAEIIGFNTDKPRYNKGENIVLTWSIKRPELLDRIELFTTKDDDKILVEKPISFKFKNSAIDDPKFKNKCQQENNQNMKCVISVMASQAGIFSYDLKAYSLNISDRVNTKASENKVEILAKPFKIIFFKINNNDQPNQVLNEGENAILSWKVEGENIEVKLLPYGDKVPQVGSKNIVVIKNFPTQLALQVNDISGKQQPQQKGFAITVNEIQPTPNPLISPLNPIFPIPSPKNKPLY</sequence>
<gene>
    <name evidence="2" type="ORF">GXM_07757</name>
</gene>
<keyword evidence="1" id="KW-0812">Transmembrane</keyword>
<reference evidence="2 3" key="1">
    <citation type="submission" date="2019-10" db="EMBL/GenBank/DDBJ databases">
        <title>Genomic and transcriptomic insights into the perfect genentic adaptation of a filamentous nitrogen-fixing cyanobacterium to rice fields.</title>
        <authorList>
            <person name="Chen Z."/>
        </authorList>
    </citation>
    <scope>NUCLEOTIDE SEQUENCE [LARGE SCALE GENOMIC DNA]</scope>
    <source>
        <strain evidence="2">CCNUC1</strain>
    </source>
</reference>